<evidence type="ECO:0000313" key="1">
    <source>
        <dbReference type="EMBL" id="CAC5355103.1"/>
    </source>
</evidence>
<proteinExistence type="predicted"/>
<evidence type="ECO:0000313" key="2">
    <source>
        <dbReference type="Proteomes" id="UP000507470"/>
    </source>
</evidence>
<gene>
    <name evidence="1" type="ORF">MCOR_89</name>
</gene>
<reference evidence="1 2" key="1">
    <citation type="submission" date="2020-06" db="EMBL/GenBank/DDBJ databases">
        <authorList>
            <person name="Li R."/>
            <person name="Bekaert M."/>
        </authorList>
    </citation>
    <scope>NUCLEOTIDE SEQUENCE [LARGE SCALE GENOMIC DNA]</scope>
    <source>
        <strain evidence="2">wild</strain>
    </source>
</reference>
<protein>
    <submittedName>
        <fullName evidence="1">Uncharacterized protein</fullName>
    </submittedName>
</protein>
<dbReference type="PANTHER" id="PTHR46579:SF1">
    <property type="entry name" value="F5_8 TYPE C DOMAIN-CONTAINING PROTEIN"/>
    <property type="match status" value="1"/>
</dbReference>
<dbReference type="EMBL" id="CACVKT020000005">
    <property type="protein sequence ID" value="CAC5355103.1"/>
    <property type="molecule type" value="Genomic_DNA"/>
</dbReference>
<dbReference type="OrthoDB" id="10010998at2759"/>
<dbReference type="Pfam" id="PF02992">
    <property type="entry name" value="Transposase_21"/>
    <property type="match status" value="1"/>
</dbReference>
<dbReference type="InterPro" id="IPR004242">
    <property type="entry name" value="Transposase_21"/>
</dbReference>
<accession>A0A6J7ZQZ7</accession>
<dbReference type="AlphaFoldDB" id="A0A6J7ZQZ7"/>
<dbReference type="Proteomes" id="UP000507470">
    <property type="component" value="Unassembled WGS sequence"/>
</dbReference>
<name>A0A6J7ZQZ7_MYTCO</name>
<keyword evidence="2" id="KW-1185">Reference proteome</keyword>
<dbReference type="PANTHER" id="PTHR46579">
    <property type="entry name" value="F5/8 TYPE C DOMAIN-CONTAINING PROTEIN-RELATED"/>
    <property type="match status" value="1"/>
</dbReference>
<sequence length="319" mass="36627">MKHYYCGDCLLSLNEDTAVCPNSTCNKRFKNIKEKCFFVEISLVEQLKKLYFEADFRKNLVKIDNESSNSKCPIKDICDGEYYKMITSDNNSSNHLTFLWKTDGVPLFKSSKTSIWPFFLAINELPFKIRRIPENLLLVGLWIGPKKPEMLTFLKPFIEDLQLLEKGIDVTIDYRTTVTLNGSLVAGTADLPAKCTVHKMVQFNGKYSCPQCEHPGETAKSGKGISHIYPFNFDGPTEPKRTHFNTLHLAEIATENMKSELGIKGPCWFSQCESYDVIKSNCIDYMHVCYWESRRALLAFGLLKTIIRIHHHSLTRKKK</sequence>
<organism evidence="1 2">
    <name type="scientific">Mytilus coruscus</name>
    <name type="common">Sea mussel</name>
    <dbReference type="NCBI Taxonomy" id="42192"/>
    <lineage>
        <taxon>Eukaryota</taxon>
        <taxon>Metazoa</taxon>
        <taxon>Spiralia</taxon>
        <taxon>Lophotrochozoa</taxon>
        <taxon>Mollusca</taxon>
        <taxon>Bivalvia</taxon>
        <taxon>Autobranchia</taxon>
        <taxon>Pteriomorphia</taxon>
        <taxon>Mytilida</taxon>
        <taxon>Mytiloidea</taxon>
        <taxon>Mytilidae</taxon>
        <taxon>Mytilinae</taxon>
        <taxon>Mytilus</taxon>
    </lineage>
</organism>